<dbReference type="Gene3D" id="1.25.40.10">
    <property type="entry name" value="Tetratricopeptide repeat domain"/>
    <property type="match status" value="1"/>
</dbReference>
<accession>A0A177AXZ3</accession>
<dbReference type="SUPFAM" id="SSF48371">
    <property type="entry name" value="ARM repeat"/>
    <property type="match status" value="1"/>
</dbReference>
<dbReference type="SMART" id="SM00028">
    <property type="entry name" value="TPR"/>
    <property type="match status" value="3"/>
</dbReference>
<dbReference type="InterPro" id="IPR011990">
    <property type="entry name" value="TPR-like_helical_dom_sf"/>
</dbReference>
<dbReference type="OrthoDB" id="199930at2759"/>
<name>A0A177AXZ3_9BILA</name>
<dbReference type="SUPFAM" id="SSF48452">
    <property type="entry name" value="TPR-like"/>
    <property type="match status" value="1"/>
</dbReference>
<dbReference type="AlphaFoldDB" id="A0A177AXZ3"/>
<dbReference type="EMBL" id="LWCA01000806">
    <property type="protein sequence ID" value="OAF66875.1"/>
    <property type="molecule type" value="Genomic_DNA"/>
</dbReference>
<keyword evidence="2" id="KW-0963">Cytoplasm</keyword>
<dbReference type="GO" id="GO:0005737">
    <property type="term" value="C:cytoplasm"/>
    <property type="evidence" value="ECO:0007669"/>
    <property type="project" value="UniProtKB-SubCell"/>
</dbReference>
<dbReference type="GO" id="GO:0051879">
    <property type="term" value="F:Hsp90 protein binding"/>
    <property type="evidence" value="ECO:0007669"/>
    <property type="project" value="TreeGrafter"/>
</dbReference>
<protein>
    <submittedName>
        <fullName evidence="3">Protein unc-45</fullName>
    </submittedName>
</protein>
<dbReference type="Proteomes" id="UP000078046">
    <property type="component" value="Unassembled WGS sequence"/>
</dbReference>
<comment type="caution">
    <text evidence="3">The sequence shown here is derived from an EMBL/GenBank/DDBJ whole genome shotgun (WGS) entry which is preliminary data.</text>
</comment>
<proteinExistence type="predicted"/>
<reference evidence="3 4" key="1">
    <citation type="submission" date="2016-04" db="EMBL/GenBank/DDBJ databases">
        <title>The genome of Intoshia linei affirms orthonectids as highly simplified spiralians.</title>
        <authorList>
            <person name="Mikhailov K.V."/>
            <person name="Slusarev G.S."/>
            <person name="Nikitin M.A."/>
            <person name="Logacheva M.D."/>
            <person name="Penin A."/>
            <person name="Aleoshin V."/>
            <person name="Panchin Y.V."/>
        </authorList>
    </citation>
    <scope>NUCLEOTIDE SEQUENCE [LARGE SCALE GENOMIC DNA]</scope>
    <source>
        <strain evidence="3">Intl2013</strain>
        <tissue evidence="3">Whole animal</tissue>
    </source>
</reference>
<evidence type="ECO:0000256" key="1">
    <source>
        <dbReference type="ARBA" id="ARBA00004496"/>
    </source>
</evidence>
<dbReference type="InterPro" id="IPR019734">
    <property type="entry name" value="TPR_rpt"/>
</dbReference>
<dbReference type="InterPro" id="IPR011989">
    <property type="entry name" value="ARM-like"/>
</dbReference>
<organism evidence="3 4">
    <name type="scientific">Intoshia linei</name>
    <dbReference type="NCBI Taxonomy" id="1819745"/>
    <lineage>
        <taxon>Eukaryota</taxon>
        <taxon>Metazoa</taxon>
        <taxon>Spiralia</taxon>
        <taxon>Lophotrochozoa</taxon>
        <taxon>Mesozoa</taxon>
        <taxon>Orthonectida</taxon>
        <taxon>Rhopaluridae</taxon>
        <taxon>Intoshia</taxon>
    </lineage>
</organism>
<comment type="subcellular location">
    <subcellularLocation>
        <location evidence="1">Cytoplasm</location>
    </subcellularLocation>
</comment>
<evidence type="ECO:0000256" key="2">
    <source>
        <dbReference type="ARBA" id="ARBA00022490"/>
    </source>
</evidence>
<evidence type="ECO:0000313" key="3">
    <source>
        <dbReference type="EMBL" id="OAF66875.1"/>
    </source>
</evidence>
<feature type="non-terminal residue" evidence="3">
    <location>
        <position position="680"/>
    </location>
</feature>
<dbReference type="Gene3D" id="1.25.10.10">
    <property type="entry name" value="Leucine-rich Repeat Variant"/>
    <property type="match status" value="2"/>
</dbReference>
<dbReference type="PANTHER" id="PTHR45994:SF1">
    <property type="entry name" value="FI21225P1"/>
    <property type="match status" value="1"/>
</dbReference>
<sequence>MKPLNTGNDEFIEYKELAKSFIKSNDYKKAQEMYELALKNFELSDENKFLIINNISLCNFKLENYLETIKYATEVLEYDQGNEKARYRRCVCYNYVKKIKEALIDVKFLINLNPKSMLYIQLFNETSKNATDKVNDHFSVDVRIDKIYKQVFDNENKSHVVNGLKKIIGLITDENRTKTAVSKNLLNKLFELYSSKWVSSDFEIKTWIMKIYVIISNINKNYSLKIYRMLDLCILKTSICEKHETKNYETFCTIVGNLLSSFVFMACGIKNLMDQREQYNLESLKKQESGEYRSNFGDIMDKIDEKESLRLIQIYTFLIDNVDSKKISIFGRLAILRTLLTFLKKDTSCGWSIKLIKIDEMNKLLGLCSVVNNISILSTNENIKNTLSAILTKISDDVQSKKHSEIFKDSITEYLQFSMQNYNDFNSKLELLSCLGVLFNGPRKQILSFISCIPIFDLINNVLETANNDFIKYTLNILIIVISKNISNDNSAKLVRKLNDICENVAMSDSIRILSLLALCKLGSIGGRDADSKSFHEKSYTVLAEECKRHLKCKIEDFSAVHSLIECIGYLSFNANVKEIIVQDHVCVKHLMSQYAFKSTTAYVYVKMLSNLTNSYEEKKSDEQMEKLAKTAKTHVPVKFEKDLLEYAKNRRQIFLDAGLVQQLNRLISLSNVYVDLEVC</sequence>
<evidence type="ECO:0000313" key="4">
    <source>
        <dbReference type="Proteomes" id="UP000078046"/>
    </source>
</evidence>
<dbReference type="InterPro" id="IPR016024">
    <property type="entry name" value="ARM-type_fold"/>
</dbReference>
<gene>
    <name evidence="3" type="ORF">A3Q56_05431</name>
</gene>
<keyword evidence="4" id="KW-1185">Reference proteome</keyword>
<dbReference type="PANTHER" id="PTHR45994">
    <property type="entry name" value="FI21225P1"/>
    <property type="match status" value="1"/>
</dbReference>